<dbReference type="CDD" id="cd06257">
    <property type="entry name" value="DnaJ"/>
    <property type="match status" value="1"/>
</dbReference>
<feature type="region of interest" description="Disordered" evidence="1">
    <location>
        <begin position="517"/>
        <end position="536"/>
    </location>
</feature>
<dbReference type="GO" id="GO:0051083">
    <property type="term" value="P:'de novo' cotranslational protein folding"/>
    <property type="evidence" value="ECO:0007669"/>
    <property type="project" value="InterPro"/>
</dbReference>
<dbReference type="InterPro" id="IPR001623">
    <property type="entry name" value="DnaJ_domain"/>
</dbReference>
<feature type="compositionally biased region" description="Low complexity" evidence="1">
    <location>
        <begin position="42"/>
        <end position="76"/>
    </location>
</feature>
<dbReference type="Pfam" id="PF21884">
    <property type="entry name" value="ZUO1-like_ZHD"/>
    <property type="match status" value="1"/>
</dbReference>
<feature type="domain" description="Myb-like" evidence="3">
    <location>
        <begin position="532"/>
        <end position="588"/>
    </location>
</feature>
<organism evidence="5 6">
    <name type="scientific">Chrysophaeum taylorii</name>
    <dbReference type="NCBI Taxonomy" id="2483200"/>
    <lineage>
        <taxon>Eukaryota</taxon>
        <taxon>Sar</taxon>
        <taxon>Stramenopiles</taxon>
        <taxon>Ochrophyta</taxon>
        <taxon>Pelagophyceae</taxon>
        <taxon>Pelagomonadales</taxon>
        <taxon>Pelagomonadaceae</taxon>
        <taxon>Chrysophaeum</taxon>
    </lineage>
</organism>
<evidence type="ECO:0000313" key="6">
    <source>
        <dbReference type="Proteomes" id="UP001230188"/>
    </source>
</evidence>
<dbReference type="PROSITE" id="PS51293">
    <property type="entry name" value="SANT"/>
    <property type="match status" value="1"/>
</dbReference>
<reference evidence="5" key="1">
    <citation type="submission" date="2023-01" db="EMBL/GenBank/DDBJ databases">
        <title>Metagenome sequencing of chrysophaentin producing Chrysophaeum taylorii.</title>
        <authorList>
            <person name="Davison J."/>
            <person name="Bewley C."/>
        </authorList>
    </citation>
    <scope>NUCLEOTIDE SEQUENCE</scope>
    <source>
        <strain evidence="5">NIES-1699</strain>
    </source>
</reference>
<comment type="caution">
    <text evidence="5">The sequence shown here is derived from an EMBL/GenBank/DDBJ whole genome shotgun (WGS) entry which is preliminary data.</text>
</comment>
<dbReference type="GO" id="GO:0005829">
    <property type="term" value="C:cytosol"/>
    <property type="evidence" value="ECO:0007669"/>
    <property type="project" value="TreeGrafter"/>
</dbReference>
<gene>
    <name evidence="5" type="ORF">CTAYLR_003924</name>
</gene>
<dbReference type="AlphaFoldDB" id="A0AAD7UA74"/>
<evidence type="ECO:0008006" key="7">
    <source>
        <dbReference type="Google" id="ProtNLM"/>
    </source>
</evidence>
<dbReference type="SUPFAM" id="SSF46689">
    <property type="entry name" value="Homeodomain-like"/>
    <property type="match status" value="2"/>
</dbReference>
<feature type="region of interest" description="Disordered" evidence="1">
    <location>
        <begin position="322"/>
        <end position="347"/>
    </location>
</feature>
<dbReference type="Proteomes" id="UP001230188">
    <property type="component" value="Unassembled WGS sequence"/>
</dbReference>
<dbReference type="InterPro" id="IPR054076">
    <property type="entry name" value="ZUO1-like_ZHD"/>
</dbReference>
<dbReference type="PROSITE" id="PS50076">
    <property type="entry name" value="DNAJ_2"/>
    <property type="match status" value="1"/>
</dbReference>
<dbReference type="GO" id="GO:0043022">
    <property type="term" value="F:ribosome binding"/>
    <property type="evidence" value="ECO:0007669"/>
    <property type="project" value="InterPro"/>
</dbReference>
<evidence type="ECO:0000313" key="5">
    <source>
        <dbReference type="EMBL" id="KAJ8600714.1"/>
    </source>
</evidence>
<feature type="compositionally biased region" description="Polar residues" evidence="1">
    <location>
        <begin position="445"/>
        <end position="456"/>
    </location>
</feature>
<dbReference type="CDD" id="cd00167">
    <property type="entry name" value="SANT"/>
    <property type="match status" value="2"/>
</dbReference>
<dbReference type="InterPro" id="IPR017884">
    <property type="entry name" value="SANT_dom"/>
</dbReference>
<dbReference type="SMART" id="SM00271">
    <property type="entry name" value="DnaJ"/>
    <property type="match status" value="1"/>
</dbReference>
<feature type="compositionally biased region" description="Low complexity" evidence="1">
    <location>
        <begin position="520"/>
        <end position="535"/>
    </location>
</feature>
<dbReference type="Pfam" id="PF23082">
    <property type="entry name" value="Myb_DNA-binding_2"/>
    <property type="match status" value="1"/>
</dbReference>
<dbReference type="Gene3D" id="1.10.10.60">
    <property type="entry name" value="Homeodomain-like"/>
    <property type="match status" value="2"/>
</dbReference>
<dbReference type="Gene3D" id="1.10.287.110">
    <property type="entry name" value="DnaJ domain"/>
    <property type="match status" value="1"/>
</dbReference>
<dbReference type="PANTHER" id="PTHR43999">
    <property type="entry name" value="DNAJ HOMOLOG SUBFAMILY C MEMBER 2"/>
    <property type="match status" value="1"/>
</dbReference>
<dbReference type="InterPro" id="IPR001005">
    <property type="entry name" value="SANT/Myb"/>
</dbReference>
<protein>
    <recommendedName>
        <fullName evidence="7">DnaJ homolog subfamily C member 2</fullName>
    </recommendedName>
</protein>
<dbReference type="PANTHER" id="PTHR43999:SF1">
    <property type="entry name" value="DNAJ HOMOLOG SUBFAMILY C MEMBER 2"/>
    <property type="match status" value="1"/>
</dbReference>
<dbReference type="InterPro" id="IPR036869">
    <property type="entry name" value="J_dom_sf"/>
</dbReference>
<feature type="region of interest" description="Disordered" evidence="1">
    <location>
        <begin position="414"/>
        <end position="462"/>
    </location>
</feature>
<dbReference type="Pfam" id="PF00249">
    <property type="entry name" value="Myb_DNA-binding"/>
    <property type="match status" value="1"/>
</dbReference>
<dbReference type="EMBL" id="JAQMWT010000480">
    <property type="protein sequence ID" value="KAJ8600714.1"/>
    <property type="molecule type" value="Genomic_DNA"/>
</dbReference>
<feature type="domain" description="Myb-like" evidence="3">
    <location>
        <begin position="462"/>
        <end position="516"/>
    </location>
</feature>
<evidence type="ECO:0000259" key="2">
    <source>
        <dbReference type="PROSITE" id="PS50076"/>
    </source>
</evidence>
<dbReference type="InterPro" id="IPR044634">
    <property type="entry name" value="Zuotin/DnaJC2"/>
</dbReference>
<evidence type="ECO:0000259" key="4">
    <source>
        <dbReference type="PROSITE" id="PS51293"/>
    </source>
</evidence>
<dbReference type="GO" id="GO:0030544">
    <property type="term" value="F:Hsp70 protein binding"/>
    <property type="evidence" value="ECO:0007669"/>
    <property type="project" value="InterPro"/>
</dbReference>
<dbReference type="Pfam" id="PF00226">
    <property type="entry name" value="DnaJ"/>
    <property type="match status" value="1"/>
</dbReference>
<accession>A0AAD7UA74</accession>
<dbReference type="SUPFAM" id="SSF46565">
    <property type="entry name" value="Chaperone J-domain"/>
    <property type="match status" value="1"/>
</dbReference>
<dbReference type="InterPro" id="IPR009057">
    <property type="entry name" value="Homeodomain-like_sf"/>
</dbReference>
<proteinExistence type="predicted"/>
<evidence type="ECO:0000259" key="3">
    <source>
        <dbReference type="PROSITE" id="PS50090"/>
    </source>
</evidence>
<feature type="domain" description="SANT" evidence="4">
    <location>
        <begin position="535"/>
        <end position="592"/>
    </location>
</feature>
<feature type="region of interest" description="Disordered" evidence="1">
    <location>
        <begin position="30"/>
        <end position="79"/>
    </location>
</feature>
<name>A0AAD7UA74_9STRA</name>
<keyword evidence="6" id="KW-1185">Reference proteome</keyword>
<feature type="compositionally biased region" description="Basic and acidic residues" evidence="1">
    <location>
        <begin position="323"/>
        <end position="345"/>
    </location>
</feature>
<evidence type="ECO:0000256" key="1">
    <source>
        <dbReference type="SAM" id="MobiDB-lite"/>
    </source>
</evidence>
<dbReference type="PROSITE" id="PS50090">
    <property type="entry name" value="MYB_LIKE"/>
    <property type="match status" value="2"/>
</dbReference>
<sequence>MAIVVFGGITPVELEVAEAGRALVMRAEAKRAETQEPLTRNASSAALSSSGSGRDSEGPSSSSSSSNSSSSSSSSSRMATFRVREADLDRYNYYELLGLDSFGVGVDEEAIKRAYRAALLLYHPDKQQNPTSCKDDAVFLAVQKAFEVLGNEQSRRAFDSTNNFDEEIPTGKEATELGSKFDFYATYGPVFRSNARFAAKLPVPELGDETCDRAYVDRFYEYWFNFESWRDFGLEAAEHDVEMAEDRFEKRWMAKENDKLAKKRKKEEYARIVALVERARANDPRVRSFADARSEVKRLAKQRREDAAEAQRTALAAMEALEAAEKQRRDKERADEAKERKAARERLKKAKRRAEKALWAIVHTARGRVDDALDDALFEDLCQTLDPEELVALAEVSDASAAFQRELRNTLDEKKRRKATGDQAKLVFSADDDSTREKKAPPNNHVDSNNCSSSFSKNHHRPWSDEELSMLAKSIKRFPAGARQRWDGIADYLSTQLKLETPRTKDECISKYHEIHSTPQQAKTSETQTTTTTPATKDEWTAEQQQQLELGLAKYPASLETNERWKRIASEVAGKSKKECVERFKFLRKQLQAGKASKS</sequence>
<dbReference type="GO" id="GO:0006450">
    <property type="term" value="P:regulation of translational fidelity"/>
    <property type="evidence" value="ECO:0007669"/>
    <property type="project" value="InterPro"/>
</dbReference>
<feature type="domain" description="J" evidence="2">
    <location>
        <begin position="92"/>
        <end position="162"/>
    </location>
</feature>
<dbReference type="SMART" id="SM00717">
    <property type="entry name" value="SANT"/>
    <property type="match status" value="2"/>
</dbReference>